<sequence length="247" mass="26395">MTTHEIVLVIAGAAAGGFINGLAGFGTSLFALGFFLNVMTPPQAVGVVVVLSVLSGLQGLWVVRGAIWDEPRRLMRFLLPGLLGIPLGVMALSVIDAVALKLVIAGFLLLYGGFFTLRRSLPRFQRPTPLVDSGVGFLGGILGGATGLSGALPTMWCSMRPWTKDATRAVLQPFNVAILSITTGTLWLQGVYTAKMVIYLAVAIPVTLLAAQVGIEVFRRLPDDLFRRLLIGMCFLSGLILMVRELI</sequence>
<dbReference type="PANTHER" id="PTHR30269:SF37">
    <property type="entry name" value="MEMBRANE TRANSPORTER PROTEIN"/>
    <property type="match status" value="1"/>
</dbReference>
<evidence type="ECO:0000256" key="7">
    <source>
        <dbReference type="ARBA" id="ARBA00023136"/>
    </source>
</evidence>
<evidence type="ECO:0000313" key="9">
    <source>
        <dbReference type="EMBL" id="SLN14067.1"/>
    </source>
</evidence>
<keyword evidence="3" id="KW-0813">Transport</keyword>
<evidence type="ECO:0000256" key="4">
    <source>
        <dbReference type="ARBA" id="ARBA00022475"/>
    </source>
</evidence>
<evidence type="ECO:0000256" key="6">
    <source>
        <dbReference type="ARBA" id="ARBA00022989"/>
    </source>
</evidence>
<comment type="similarity">
    <text evidence="2 8">Belongs to the 4-toluene sulfonate uptake permease (TSUP) (TC 2.A.102) family.</text>
</comment>
<comment type="subcellular location">
    <subcellularLocation>
        <location evidence="1 8">Cell membrane</location>
        <topology evidence="1 8">Multi-pass membrane protein</topology>
    </subcellularLocation>
</comment>
<protein>
    <recommendedName>
        <fullName evidence="8">Probable membrane transporter protein</fullName>
    </recommendedName>
</protein>
<dbReference type="OrthoDB" id="8421744at2"/>
<dbReference type="InterPro" id="IPR052017">
    <property type="entry name" value="TSUP"/>
</dbReference>
<evidence type="ECO:0000256" key="3">
    <source>
        <dbReference type="ARBA" id="ARBA00022448"/>
    </source>
</evidence>
<dbReference type="GO" id="GO:0005886">
    <property type="term" value="C:plasma membrane"/>
    <property type="evidence" value="ECO:0007669"/>
    <property type="project" value="UniProtKB-SubCell"/>
</dbReference>
<reference evidence="9 10" key="1">
    <citation type="submission" date="2017-03" db="EMBL/GenBank/DDBJ databases">
        <authorList>
            <person name="Afonso C.L."/>
            <person name="Miller P.J."/>
            <person name="Scott M.A."/>
            <person name="Spackman E."/>
            <person name="Goraichik I."/>
            <person name="Dimitrov K.M."/>
            <person name="Suarez D.L."/>
            <person name="Swayne D.E."/>
        </authorList>
    </citation>
    <scope>NUCLEOTIDE SEQUENCE [LARGE SCALE GENOMIC DNA]</scope>
    <source>
        <strain evidence="9 10">CECT 8110</strain>
    </source>
</reference>
<feature type="transmembrane region" description="Helical" evidence="8">
    <location>
        <begin position="169"/>
        <end position="190"/>
    </location>
</feature>
<evidence type="ECO:0000256" key="8">
    <source>
        <dbReference type="RuleBase" id="RU363041"/>
    </source>
</evidence>
<feature type="transmembrane region" description="Helical" evidence="8">
    <location>
        <begin position="42"/>
        <end position="62"/>
    </location>
</feature>
<organism evidence="9 10">
    <name type="scientific">Roseovarius halotolerans</name>
    <dbReference type="NCBI Taxonomy" id="505353"/>
    <lineage>
        <taxon>Bacteria</taxon>
        <taxon>Pseudomonadati</taxon>
        <taxon>Pseudomonadota</taxon>
        <taxon>Alphaproteobacteria</taxon>
        <taxon>Rhodobacterales</taxon>
        <taxon>Roseobacteraceae</taxon>
        <taxon>Roseovarius</taxon>
    </lineage>
</organism>
<accession>A0A1X6Y9L3</accession>
<evidence type="ECO:0000256" key="2">
    <source>
        <dbReference type="ARBA" id="ARBA00009142"/>
    </source>
</evidence>
<keyword evidence="10" id="KW-1185">Reference proteome</keyword>
<dbReference type="AlphaFoldDB" id="A0A1X6Y9L3"/>
<name>A0A1X6Y9L3_9RHOB</name>
<dbReference type="PANTHER" id="PTHR30269">
    <property type="entry name" value="TRANSMEMBRANE PROTEIN YFCA"/>
    <property type="match status" value="1"/>
</dbReference>
<feature type="transmembrane region" description="Helical" evidence="8">
    <location>
        <begin position="7"/>
        <end position="36"/>
    </location>
</feature>
<feature type="transmembrane region" description="Helical" evidence="8">
    <location>
        <begin position="225"/>
        <end position="243"/>
    </location>
</feature>
<feature type="transmembrane region" description="Helical" evidence="8">
    <location>
        <begin position="98"/>
        <end position="117"/>
    </location>
</feature>
<dbReference type="EMBL" id="FWFU01000001">
    <property type="protein sequence ID" value="SLN14067.1"/>
    <property type="molecule type" value="Genomic_DNA"/>
</dbReference>
<keyword evidence="5 8" id="KW-0812">Transmembrane</keyword>
<dbReference type="Pfam" id="PF01925">
    <property type="entry name" value="TauE"/>
    <property type="match status" value="1"/>
</dbReference>
<proteinExistence type="inferred from homology"/>
<feature type="transmembrane region" description="Helical" evidence="8">
    <location>
        <begin position="196"/>
        <end position="218"/>
    </location>
</feature>
<evidence type="ECO:0000256" key="5">
    <source>
        <dbReference type="ARBA" id="ARBA00022692"/>
    </source>
</evidence>
<gene>
    <name evidence="9" type="ORF">ROH8110_00296</name>
</gene>
<dbReference type="InterPro" id="IPR002781">
    <property type="entry name" value="TM_pro_TauE-like"/>
</dbReference>
<dbReference type="RefSeq" id="WP_085816009.1">
    <property type="nucleotide sequence ID" value="NZ_FWFU01000001.1"/>
</dbReference>
<feature type="transmembrane region" description="Helical" evidence="8">
    <location>
        <begin position="74"/>
        <end position="92"/>
    </location>
</feature>
<evidence type="ECO:0000256" key="1">
    <source>
        <dbReference type="ARBA" id="ARBA00004651"/>
    </source>
</evidence>
<dbReference type="Proteomes" id="UP000193207">
    <property type="component" value="Unassembled WGS sequence"/>
</dbReference>
<keyword evidence="4 8" id="KW-1003">Cell membrane</keyword>
<evidence type="ECO:0000313" key="10">
    <source>
        <dbReference type="Proteomes" id="UP000193207"/>
    </source>
</evidence>
<keyword evidence="7 8" id="KW-0472">Membrane</keyword>
<keyword evidence="6 8" id="KW-1133">Transmembrane helix</keyword>